<sequence length="208" mass="23135">MAKKRKSDATRLDEVDRTVYKTFCGAANSLSQLYSQAMNQQKHAFQAGERHSLDKLYQWILRQHEEGSRVSTSDILTYLQNELDYGGGDDPSMSPRPQFQRHQNFQATLNQGINSGNQISAASVTPAATIWQQGPNRSGYSSDNQIKNSVFSNALSSPIRQTLQHCHLVSQGGGPRSNETNISPQHHNRENDSSMDMHADGPGQDSPY</sequence>
<keyword evidence="3" id="KW-1185">Reference proteome</keyword>
<dbReference type="AlphaFoldDB" id="A0A7J7MSD9"/>
<dbReference type="OrthoDB" id="755598at2759"/>
<dbReference type="PIRSF" id="PIRSF009193">
    <property type="entry name" value="UCP009193"/>
    <property type="match status" value="1"/>
</dbReference>
<dbReference type="PANTHER" id="PTHR33675:SF1">
    <property type="entry name" value="HOLOCARBOXYLASE SYNTHETASE"/>
    <property type="match status" value="1"/>
</dbReference>
<dbReference type="InterPro" id="IPR016549">
    <property type="entry name" value="UCP009193"/>
</dbReference>
<dbReference type="EMBL" id="JACGCM010001252">
    <property type="protein sequence ID" value="KAF6157831.1"/>
    <property type="molecule type" value="Genomic_DNA"/>
</dbReference>
<comment type="caution">
    <text evidence="2">The sequence shown here is derived from an EMBL/GenBank/DDBJ whole genome shotgun (WGS) entry which is preliminary data.</text>
</comment>
<dbReference type="PANTHER" id="PTHR33675">
    <property type="entry name" value="NUCLEAR RECEPTOR FAMILY 2 GROUP C PROTEIN"/>
    <property type="match status" value="1"/>
</dbReference>
<evidence type="ECO:0000313" key="2">
    <source>
        <dbReference type="EMBL" id="KAF6157831.1"/>
    </source>
</evidence>
<accession>A0A7J7MSD9</accession>
<dbReference type="Proteomes" id="UP000541444">
    <property type="component" value="Unassembled WGS sequence"/>
</dbReference>
<evidence type="ECO:0000313" key="3">
    <source>
        <dbReference type="Proteomes" id="UP000541444"/>
    </source>
</evidence>
<feature type="compositionally biased region" description="Basic and acidic residues" evidence="1">
    <location>
        <begin position="187"/>
        <end position="199"/>
    </location>
</feature>
<name>A0A7J7MSD9_9MAGN</name>
<feature type="region of interest" description="Disordered" evidence="1">
    <location>
        <begin position="169"/>
        <end position="208"/>
    </location>
</feature>
<proteinExistence type="predicted"/>
<reference evidence="2 3" key="1">
    <citation type="journal article" date="2020" name="IScience">
        <title>Genome Sequencing of the Endangered Kingdonia uniflora (Circaeasteraceae, Ranunculales) Reveals Potential Mechanisms of Evolutionary Specialization.</title>
        <authorList>
            <person name="Sun Y."/>
            <person name="Deng T."/>
            <person name="Zhang A."/>
            <person name="Moore M.J."/>
            <person name="Landis J.B."/>
            <person name="Lin N."/>
            <person name="Zhang H."/>
            <person name="Zhang X."/>
            <person name="Huang J."/>
            <person name="Zhang X."/>
            <person name="Sun H."/>
            <person name="Wang H."/>
        </authorList>
    </citation>
    <scope>NUCLEOTIDE SEQUENCE [LARGE SCALE GENOMIC DNA]</scope>
    <source>
        <strain evidence="2">TB1705</strain>
        <tissue evidence="2">Leaf</tissue>
    </source>
</reference>
<evidence type="ECO:0008006" key="4">
    <source>
        <dbReference type="Google" id="ProtNLM"/>
    </source>
</evidence>
<gene>
    <name evidence="2" type="ORF">GIB67_003731</name>
</gene>
<organism evidence="2 3">
    <name type="scientific">Kingdonia uniflora</name>
    <dbReference type="NCBI Taxonomy" id="39325"/>
    <lineage>
        <taxon>Eukaryota</taxon>
        <taxon>Viridiplantae</taxon>
        <taxon>Streptophyta</taxon>
        <taxon>Embryophyta</taxon>
        <taxon>Tracheophyta</taxon>
        <taxon>Spermatophyta</taxon>
        <taxon>Magnoliopsida</taxon>
        <taxon>Ranunculales</taxon>
        <taxon>Circaeasteraceae</taxon>
        <taxon>Kingdonia</taxon>
    </lineage>
</organism>
<evidence type="ECO:0000256" key="1">
    <source>
        <dbReference type="SAM" id="MobiDB-lite"/>
    </source>
</evidence>
<protein>
    <recommendedName>
        <fullName evidence="4">Holocarboxylase synthetase</fullName>
    </recommendedName>
</protein>